<dbReference type="PANTHER" id="PTHR30346">
    <property type="entry name" value="TRANSCRIPTIONAL DUAL REGULATOR HCAR-RELATED"/>
    <property type="match status" value="1"/>
</dbReference>
<keyword evidence="4" id="KW-0804">Transcription</keyword>
<dbReference type="InterPro" id="IPR036388">
    <property type="entry name" value="WH-like_DNA-bd_sf"/>
</dbReference>
<evidence type="ECO:0000256" key="1">
    <source>
        <dbReference type="ARBA" id="ARBA00009437"/>
    </source>
</evidence>
<dbReference type="PRINTS" id="PR00039">
    <property type="entry name" value="HTHLYSR"/>
</dbReference>
<keyword evidence="3" id="KW-0238">DNA-binding</keyword>
<comment type="caution">
    <text evidence="6">The sequence shown here is derived from an EMBL/GenBank/DDBJ whole genome shotgun (WGS) entry which is preliminary data.</text>
</comment>
<dbReference type="PANTHER" id="PTHR30346:SF0">
    <property type="entry name" value="HCA OPERON TRANSCRIPTIONAL ACTIVATOR HCAR"/>
    <property type="match status" value="1"/>
</dbReference>
<protein>
    <submittedName>
        <fullName evidence="6">Transcriptional regulator LysR</fullName>
    </submittedName>
</protein>
<dbReference type="PROSITE" id="PS50931">
    <property type="entry name" value="HTH_LYSR"/>
    <property type="match status" value="1"/>
</dbReference>
<dbReference type="RefSeq" id="WP_241869432.1">
    <property type="nucleotide sequence ID" value="NZ_BANC01000090.1"/>
</dbReference>
<feature type="domain" description="HTH lysR-type" evidence="5">
    <location>
        <begin position="4"/>
        <end position="62"/>
    </location>
</feature>
<evidence type="ECO:0000256" key="3">
    <source>
        <dbReference type="ARBA" id="ARBA00023125"/>
    </source>
</evidence>
<gene>
    <name evidence="6" type="ORF">Aam_092_029</name>
</gene>
<evidence type="ECO:0000256" key="4">
    <source>
        <dbReference type="ARBA" id="ARBA00023163"/>
    </source>
</evidence>
<dbReference type="Pfam" id="PF00126">
    <property type="entry name" value="HTH_1"/>
    <property type="match status" value="1"/>
</dbReference>
<evidence type="ECO:0000259" key="5">
    <source>
        <dbReference type="PROSITE" id="PS50931"/>
    </source>
</evidence>
<keyword evidence="7" id="KW-1185">Reference proteome</keyword>
<name>A0A0D6PJN9_9PROT</name>
<dbReference type="Gene3D" id="3.40.190.10">
    <property type="entry name" value="Periplasmic binding protein-like II"/>
    <property type="match status" value="2"/>
</dbReference>
<evidence type="ECO:0000313" key="6">
    <source>
        <dbReference type="EMBL" id="GAN81408.1"/>
    </source>
</evidence>
<evidence type="ECO:0000313" key="7">
    <source>
        <dbReference type="Proteomes" id="UP000032668"/>
    </source>
</evidence>
<keyword evidence="2" id="KW-0805">Transcription regulation</keyword>
<dbReference type="EMBL" id="BANC01000090">
    <property type="protein sequence ID" value="GAN81408.1"/>
    <property type="molecule type" value="Genomic_DNA"/>
</dbReference>
<reference evidence="6 7" key="1">
    <citation type="submission" date="2012-11" db="EMBL/GenBank/DDBJ databases">
        <title>Whole genome sequence of Acidocella aminolytica 101 = DSM 11237.</title>
        <authorList>
            <person name="Azuma Y."/>
            <person name="Higashiura N."/>
            <person name="Hirakawa H."/>
            <person name="Matsushita K."/>
        </authorList>
    </citation>
    <scope>NUCLEOTIDE SEQUENCE [LARGE SCALE GENOMIC DNA]</scope>
    <source>
        <strain evidence="7">101 / DSM 11237</strain>
    </source>
</reference>
<accession>A0A0D6PJN9</accession>
<evidence type="ECO:0000256" key="2">
    <source>
        <dbReference type="ARBA" id="ARBA00023015"/>
    </source>
</evidence>
<dbReference type="GO" id="GO:0003677">
    <property type="term" value="F:DNA binding"/>
    <property type="evidence" value="ECO:0007669"/>
    <property type="project" value="UniProtKB-KW"/>
</dbReference>
<dbReference type="GO" id="GO:0003700">
    <property type="term" value="F:DNA-binding transcription factor activity"/>
    <property type="evidence" value="ECO:0007669"/>
    <property type="project" value="InterPro"/>
</dbReference>
<dbReference type="InterPro" id="IPR005119">
    <property type="entry name" value="LysR_subst-bd"/>
</dbReference>
<dbReference type="Gene3D" id="1.10.10.10">
    <property type="entry name" value="Winged helix-like DNA-binding domain superfamily/Winged helix DNA-binding domain"/>
    <property type="match status" value="1"/>
</dbReference>
<dbReference type="GO" id="GO:0032993">
    <property type="term" value="C:protein-DNA complex"/>
    <property type="evidence" value="ECO:0007669"/>
    <property type="project" value="TreeGrafter"/>
</dbReference>
<dbReference type="SUPFAM" id="SSF46785">
    <property type="entry name" value="Winged helix' DNA-binding domain"/>
    <property type="match status" value="1"/>
</dbReference>
<dbReference type="Proteomes" id="UP000032668">
    <property type="component" value="Unassembled WGS sequence"/>
</dbReference>
<comment type="similarity">
    <text evidence="1">Belongs to the LysR transcriptional regulatory family.</text>
</comment>
<dbReference type="InterPro" id="IPR036390">
    <property type="entry name" value="WH_DNA-bd_sf"/>
</dbReference>
<dbReference type="FunFam" id="1.10.10.10:FF:000001">
    <property type="entry name" value="LysR family transcriptional regulator"/>
    <property type="match status" value="1"/>
</dbReference>
<sequence>MMRFTLKQITYFVATAETGSITLASERVNISQPSISSAITALEEEFGIQLFIRHHAQGLSLTAEGQRFLREARALLMQAEEVQNAASLISAKVAGPIEIGCLSTLFPLAVPELLSEFRKLYPEARANAVAGNQSELFEALRNGRIALLLTYDMNIPPDFEFTPMAPLPPYAFVGASHRFARRRFISLKELHDEDFLLLDLPMSRDYFLSLFREAGLSPNIVGRYAYIDIIRSLVARGEGYGLANAQPKNVITLDGHKLSYLALEDKLRPLIYGIATLKGLRRTPTAEAFMELCRDLLLDKPLPGTG</sequence>
<dbReference type="InterPro" id="IPR000847">
    <property type="entry name" value="LysR_HTH_N"/>
</dbReference>
<dbReference type="AlphaFoldDB" id="A0A0D6PJN9"/>
<organism evidence="6 7">
    <name type="scientific">Acidocella aminolytica 101 = DSM 11237</name>
    <dbReference type="NCBI Taxonomy" id="1120923"/>
    <lineage>
        <taxon>Bacteria</taxon>
        <taxon>Pseudomonadati</taxon>
        <taxon>Pseudomonadota</taxon>
        <taxon>Alphaproteobacteria</taxon>
        <taxon>Acetobacterales</taxon>
        <taxon>Acidocellaceae</taxon>
        <taxon>Acidocella</taxon>
    </lineage>
</organism>
<dbReference type="STRING" id="1120923.SAMN02746095_02864"/>
<dbReference type="SUPFAM" id="SSF53850">
    <property type="entry name" value="Periplasmic binding protein-like II"/>
    <property type="match status" value="1"/>
</dbReference>
<dbReference type="CDD" id="cd08412">
    <property type="entry name" value="PBP2_PAO1_like"/>
    <property type="match status" value="1"/>
</dbReference>
<proteinExistence type="inferred from homology"/>
<dbReference type="Pfam" id="PF03466">
    <property type="entry name" value="LysR_substrate"/>
    <property type="match status" value="1"/>
</dbReference>